<protein>
    <submittedName>
        <fullName evidence="4">Uncharacterized protein</fullName>
    </submittedName>
</protein>
<comment type="caution">
    <text evidence="4">The sequence shown here is derived from an EMBL/GenBank/DDBJ whole genome shotgun (WGS) entry which is preliminary data.</text>
</comment>
<sequence>MDTTTLTLQPPSAIQNRLQGQVAIITGAAGYIGLETTRRFLQEGAQVALIDLDDKKLSRAKTALADIPNAEANTLYIRADVTSEPETQAFVDQTVSHFGRLDSAFLSAGLSYARTSILETDVDLYDKILAVNCRSGFLGVKHCGRAMKSLGHGGSIILASSASGLRASRGMTAYSMAKFALRGLALTAANELGPFGIRLNTIHPSGVNSPMFEMSWPEEERNAMLLNVPLRRWAQPDDIAAVIAFLASNDAQYLTGGAYKVDGGSVYN</sequence>
<keyword evidence="3" id="KW-0560">Oxidoreductase</keyword>
<dbReference type="Pfam" id="PF13561">
    <property type="entry name" value="adh_short_C2"/>
    <property type="match status" value="1"/>
</dbReference>
<evidence type="ECO:0000256" key="1">
    <source>
        <dbReference type="ARBA" id="ARBA00006484"/>
    </source>
</evidence>
<dbReference type="PANTHER" id="PTHR24321:SF8">
    <property type="entry name" value="ESTRADIOL 17-BETA-DEHYDROGENASE 8-RELATED"/>
    <property type="match status" value="1"/>
</dbReference>
<keyword evidence="5" id="KW-1185">Reference proteome</keyword>
<dbReference type="EMBL" id="CAWUHD010000012">
    <property type="protein sequence ID" value="CAK7214001.1"/>
    <property type="molecule type" value="Genomic_DNA"/>
</dbReference>
<reference evidence="4 5" key="1">
    <citation type="submission" date="2024-01" db="EMBL/GenBank/DDBJ databases">
        <authorList>
            <person name="Allen C."/>
            <person name="Tagirdzhanova G."/>
        </authorList>
    </citation>
    <scope>NUCLEOTIDE SEQUENCE [LARGE SCALE GENOMIC DNA]</scope>
</reference>
<dbReference type="Gene3D" id="3.40.50.720">
    <property type="entry name" value="NAD(P)-binding Rossmann-like Domain"/>
    <property type="match status" value="1"/>
</dbReference>
<dbReference type="PRINTS" id="PR00081">
    <property type="entry name" value="GDHRDH"/>
</dbReference>
<comment type="similarity">
    <text evidence="1">Belongs to the short-chain dehydrogenases/reductases (SDR) family.</text>
</comment>
<dbReference type="InterPro" id="IPR020904">
    <property type="entry name" value="Sc_DH/Rdtase_CS"/>
</dbReference>
<name>A0ABP0B3A3_9PEZI</name>
<dbReference type="Proteomes" id="UP001642482">
    <property type="component" value="Unassembled WGS sequence"/>
</dbReference>
<dbReference type="InterPro" id="IPR002347">
    <property type="entry name" value="SDR_fam"/>
</dbReference>
<gene>
    <name evidence="4" type="ORF">SEUCBS140593_002039</name>
</gene>
<proteinExistence type="inferred from homology"/>
<dbReference type="CDD" id="cd05233">
    <property type="entry name" value="SDR_c"/>
    <property type="match status" value="1"/>
</dbReference>
<evidence type="ECO:0000313" key="5">
    <source>
        <dbReference type="Proteomes" id="UP001642482"/>
    </source>
</evidence>
<dbReference type="SUPFAM" id="SSF51735">
    <property type="entry name" value="NAD(P)-binding Rossmann-fold domains"/>
    <property type="match status" value="1"/>
</dbReference>
<keyword evidence="2" id="KW-0521">NADP</keyword>
<evidence type="ECO:0000313" key="4">
    <source>
        <dbReference type="EMBL" id="CAK7214001.1"/>
    </source>
</evidence>
<organism evidence="4 5">
    <name type="scientific">Sporothrix eucalyptigena</name>
    <dbReference type="NCBI Taxonomy" id="1812306"/>
    <lineage>
        <taxon>Eukaryota</taxon>
        <taxon>Fungi</taxon>
        <taxon>Dikarya</taxon>
        <taxon>Ascomycota</taxon>
        <taxon>Pezizomycotina</taxon>
        <taxon>Sordariomycetes</taxon>
        <taxon>Sordariomycetidae</taxon>
        <taxon>Ophiostomatales</taxon>
        <taxon>Ophiostomataceae</taxon>
        <taxon>Sporothrix</taxon>
    </lineage>
</organism>
<evidence type="ECO:0000256" key="2">
    <source>
        <dbReference type="ARBA" id="ARBA00022857"/>
    </source>
</evidence>
<dbReference type="PANTHER" id="PTHR24321">
    <property type="entry name" value="DEHYDROGENASES, SHORT CHAIN"/>
    <property type="match status" value="1"/>
</dbReference>
<accession>A0ABP0B3A3</accession>
<dbReference type="PROSITE" id="PS00061">
    <property type="entry name" value="ADH_SHORT"/>
    <property type="match status" value="1"/>
</dbReference>
<evidence type="ECO:0000256" key="3">
    <source>
        <dbReference type="ARBA" id="ARBA00023002"/>
    </source>
</evidence>
<dbReference type="InterPro" id="IPR036291">
    <property type="entry name" value="NAD(P)-bd_dom_sf"/>
</dbReference>